<evidence type="ECO:0000256" key="5">
    <source>
        <dbReference type="SAM" id="Phobius"/>
    </source>
</evidence>
<accession>A0A9W8Z3W8</accession>
<keyword evidence="7" id="KW-1185">Reference proteome</keyword>
<feature type="transmembrane region" description="Helical" evidence="5">
    <location>
        <begin position="198"/>
        <end position="218"/>
    </location>
</feature>
<dbReference type="EMBL" id="JAPEVB010000001">
    <property type="protein sequence ID" value="KAJ4396162.1"/>
    <property type="molecule type" value="Genomic_DNA"/>
</dbReference>
<reference evidence="6" key="1">
    <citation type="submission" date="2022-10" db="EMBL/GenBank/DDBJ databases">
        <title>Tapping the CABI collections for fungal endophytes: first genome assemblies for Collariella, Neodidymelliopsis, Ascochyta clinopodiicola, Didymella pomorum, Didymosphaeria variabile, Neocosmospora piperis and Neocucurbitaria cava.</title>
        <authorList>
            <person name="Hill R."/>
        </authorList>
    </citation>
    <scope>NUCLEOTIDE SEQUENCE</scope>
    <source>
        <strain evidence="6">IMI 355082</strain>
    </source>
</reference>
<protein>
    <recommendedName>
        <fullName evidence="8">RTA1 domain protein</fullName>
    </recommendedName>
</protein>
<gene>
    <name evidence="6" type="ORF">N0V93_000381</name>
</gene>
<dbReference type="InterPro" id="IPR007568">
    <property type="entry name" value="RTA1"/>
</dbReference>
<sequence>MSEGQDTSVNLYIYVPNKGAPIFFAVAFVAVCISHILQIRRYGDWTLTFLHPLCCLMFTVGFALREYGAFDHYLYTTENLNVYIASTCLVYMSPPLLELANFHVLGRVLYFVPYCAPLHPGRVLTTFGFLSALVETLNAIGVEYLANNSLPRNLINLGSILLKTGLVLQLVVIALFILCTSVFHHRCAQLSITSNDKVVVPVRVMYVSTGLILVRTVYRTVEYFGYDRFNAADQLSPILKDEWFFYVFEATLMLLNSFMWSLFHPRRYLPGNNRVFLKKDGVTESEGSGWKDGRLLWVTFLDPLGWFIGMDKEAVSAHPTTTTGGGK</sequence>
<keyword evidence="4 5" id="KW-0472">Membrane</keyword>
<evidence type="ECO:0000313" key="6">
    <source>
        <dbReference type="EMBL" id="KAJ4396162.1"/>
    </source>
</evidence>
<name>A0A9W8Z3W8_9PEZI</name>
<evidence type="ECO:0000256" key="2">
    <source>
        <dbReference type="ARBA" id="ARBA00022692"/>
    </source>
</evidence>
<feature type="transmembrane region" description="Helical" evidence="5">
    <location>
        <begin position="20"/>
        <end position="37"/>
    </location>
</feature>
<evidence type="ECO:0000313" key="7">
    <source>
        <dbReference type="Proteomes" id="UP001140453"/>
    </source>
</evidence>
<dbReference type="OrthoDB" id="3358017at2759"/>
<dbReference type="Proteomes" id="UP001140453">
    <property type="component" value="Unassembled WGS sequence"/>
</dbReference>
<dbReference type="PANTHER" id="PTHR31465">
    <property type="entry name" value="PROTEIN RTA1-RELATED"/>
    <property type="match status" value="1"/>
</dbReference>
<keyword evidence="3 5" id="KW-1133">Transmembrane helix</keyword>
<feature type="transmembrane region" description="Helical" evidence="5">
    <location>
        <begin position="243"/>
        <end position="263"/>
    </location>
</feature>
<dbReference type="GO" id="GO:0016020">
    <property type="term" value="C:membrane"/>
    <property type="evidence" value="ECO:0007669"/>
    <property type="project" value="UniProtKB-SubCell"/>
</dbReference>
<dbReference type="PANTHER" id="PTHR31465:SF34">
    <property type="entry name" value="DOMAIN PROTEIN, PUTATIVE (AFU_ORTHOLOGUE AFUA_3G00480)-RELATED"/>
    <property type="match status" value="1"/>
</dbReference>
<feature type="transmembrane region" description="Helical" evidence="5">
    <location>
        <begin position="123"/>
        <end position="146"/>
    </location>
</feature>
<feature type="transmembrane region" description="Helical" evidence="5">
    <location>
        <begin position="49"/>
        <end position="70"/>
    </location>
</feature>
<proteinExistence type="predicted"/>
<feature type="transmembrane region" description="Helical" evidence="5">
    <location>
        <begin position="82"/>
        <end position="102"/>
    </location>
</feature>
<evidence type="ECO:0000256" key="4">
    <source>
        <dbReference type="ARBA" id="ARBA00023136"/>
    </source>
</evidence>
<dbReference type="Pfam" id="PF04479">
    <property type="entry name" value="RTA1"/>
    <property type="match status" value="1"/>
</dbReference>
<comment type="subcellular location">
    <subcellularLocation>
        <location evidence="1">Membrane</location>
        <topology evidence="1">Multi-pass membrane protein</topology>
    </subcellularLocation>
</comment>
<feature type="transmembrane region" description="Helical" evidence="5">
    <location>
        <begin position="166"/>
        <end position="186"/>
    </location>
</feature>
<evidence type="ECO:0008006" key="8">
    <source>
        <dbReference type="Google" id="ProtNLM"/>
    </source>
</evidence>
<organism evidence="6 7">
    <name type="scientific">Gnomoniopsis smithogilvyi</name>
    <dbReference type="NCBI Taxonomy" id="1191159"/>
    <lineage>
        <taxon>Eukaryota</taxon>
        <taxon>Fungi</taxon>
        <taxon>Dikarya</taxon>
        <taxon>Ascomycota</taxon>
        <taxon>Pezizomycotina</taxon>
        <taxon>Sordariomycetes</taxon>
        <taxon>Sordariomycetidae</taxon>
        <taxon>Diaporthales</taxon>
        <taxon>Gnomoniaceae</taxon>
        <taxon>Gnomoniopsis</taxon>
    </lineage>
</organism>
<dbReference type="AlphaFoldDB" id="A0A9W8Z3W8"/>
<evidence type="ECO:0000256" key="1">
    <source>
        <dbReference type="ARBA" id="ARBA00004141"/>
    </source>
</evidence>
<comment type="caution">
    <text evidence="6">The sequence shown here is derived from an EMBL/GenBank/DDBJ whole genome shotgun (WGS) entry which is preliminary data.</text>
</comment>
<evidence type="ECO:0000256" key="3">
    <source>
        <dbReference type="ARBA" id="ARBA00022989"/>
    </source>
</evidence>
<keyword evidence="2 5" id="KW-0812">Transmembrane</keyword>